<dbReference type="InterPro" id="IPR002035">
    <property type="entry name" value="VWF_A"/>
</dbReference>
<organism evidence="3 4">
    <name type="scientific">Dactylosporangium vinaceum</name>
    <dbReference type="NCBI Taxonomy" id="53362"/>
    <lineage>
        <taxon>Bacteria</taxon>
        <taxon>Bacillati</taxon>
        <taxon>Actinomycetota</taxon>
        <taxon>Actinomycetes</taxon>
        <taxon>Micromonosporales</taxon>
        <taxon>Micromonosporaceae</taxon>
        <taxon>Dactylosporangium</taxon>
    </lineage>
</organism>
<evidence type="ECO:0000259" key="2">
    <source>
        <dbReference type="PROSITE" id="PS50234"/>
    </source>
</evidence>
<comment type="caution">
    <text evidence="3">The sequence shown here is derived from an EMBL/GenBank/DDBJ whole genome shotgun (WGS) entry which is preliminary data.</text>
</comment>
<keyword evidence="4" id="KW-1185">Reference proteome</keyword>
<name>A0ABV5MQD4_9ACTN</name>
<dbReference type="SUPFAM" id="SSF53850">
    <property type="entry name" value="Periplasmic binding protein-like II"/>
    <property type="match status" value="1"/>
</dbReference>
<dbReference type="SMART" id="SM00327">
    <property type="entry name" value="VWA"/>
    <property type="match status" value="1"/>
</dbReference>
<evidence type="ECO:0000313" key="3">
    <source>
        <dbReference type="EMBL" id="MFB9451030.1"/>
    </source>
</evidence>
<dbReference type="InterPro" id="IPR036465">
    <property type="entry name" value="vWFA_dom_sf"/>
</dbReference>
<feature type="domain" description="VWFA" evidence="2">
    <location>
        <begin position="379"/>
        <end position="572"/>
    </location>
</feature>
<evidence type="ECO:0000256" key="1">
    <source>
        <dbReference type="SAM" id="Phobius"/>
    </source>
</evidence>
<protein>
    <submittedName>
        <fullName evidence="3">VWA domain-containing protein</fullName>
    </submittedName>
</protein>
<keyword evidence="1" id="KW-1133">Transmembrane helix</keyword>
<feature type="transmembrane region" description="Helical" evidence="1">
    <location>
        <begin position="12"/>
        <end position="36"/>
    </location>
</feature>
<dbReference type="Proteomes" id="UP001589608">
    <property type="component" value="Unassembled WGS sequence"/>
</dbReference>
<keyword evidence="1" id="KW-0472">Membrane</keyword>
<evidence type="ECO:0000313" key="4">
    <source>
        <dbReference type="Proteomes" id="UP001589608"/>
    </source>
</evidence>
<dbReference type="SUPFAM" id="SSF53300">
    <property type="entry name" value="vWA-like"/>
    <property type="match status" value="1"/>
</dbReference>
<reference evidence="3 4" key="1">
    <citation type="submission" date="2024-09" db="EMBL/GenBank/DDBJ databases">
        <authorList>
            <person name="Sun Q."/>
            <person name="Mori K."/>
        </authorList>
    </citation>
    <scope>NUCLEOTIDE SEQUENCE [LARGE SCALE GENOMIC DNA]</scope>
    <source>
        <strain evidence="3 4">JCM 3307</strain>
    </source>
</reference>
<dbReference type="EMBL" id="JBHMCA010000084">
    <property type="protein sequence ID" value="MFB9451030.1"/>
    <property type="molecule type" value="Genomic_DNA"/>
</dbReference>
<accession>A0ABV5MQD4</accession>
<keyword evidence="1" id="KW-0812">Transmembrane</keyword>
<sequence>MKKGRHRPSGSSGGALKLGAAAVAVLVVLAGSWYAFNKYSKPSCGTAQAKLSIGAPADLSPAIKAQAADWVEQAKNNGNCVEIEVLDEDPADVAAALAGKSSKTLTGVGQPNGKTRIPDVWVADSSLWLQRLRAVDQKTVPAGAHSIAMSPVVLAMPEPIAQTFGWPQKSITYADLLAKVATDQKIKVGITDPTRDSTGLGGLLTLATVAAASGGGNAQQATQTATQALRALAAGRSAVRSDLMQKFPKGSDPTTLGTSLTVAPLSEQAIIQYNGQQPAVRLAALYTDPAAPPLDYPYVTLSADKTGIADELLKSLQTQTFRDKLGAIGLRGADGAPGRGFVSPANAPGALAAAAPQLPDAATVEGLLTKWQAITLPARMLAVLDISGSMLEPVPTAGNATRMQVTLEAARKGLGLFDDSWALGVWEFSTLLDGNKDYKELVPIGPLISNRPACLQALGQITPKKNGDTGLYDTILAAYKRVQSGYESGRVNSIIVMTDGANDDPAGGLKIEELIAQLKAAQDPAKPIQMILIGIGDKVGEAQMKQITDAVGGGTFVAPDPAKIGDIFLQAIALRGQIAQPK</sequence>
<dbReference type="PROSITE" id="PS50234">
    <property type="entry name" value="VWFA"/>
    <property type="match status" value="1"/>
</dbReference>
<gene>
    <name evidence="3" type="ORF">ACFFTR_48880</name>
</gene>
<dbReference type="Gene3D" id="3.40.50.410">
    <property type="entry name" value="von Willebrand factor, type A domain"/>
    <property type="match status" value="1"/>
</dbReference>
<proteinExistence type="predicted"/>
<dbReference type="Pfam" id="PF00092">
    <property type="entry name" value="VWA"/>
    <property type="match status" value="1"/>
</dbReference>
<dbReference type="RefSeq" id="WP_246655899.1">
    <property type="nucleotide sequence ID" value="NZ_CP061913.1"/>
</dbReference>